<dbReference type="PANTHER" id="PTHR12210">
    <property type="entry name" value="DULLARD PROTEIN PHOSPHATASE"/>
    <property type="match status" value="1"/>
</dbReference>
<dbReference type="RefSeq" id="XP_013329879.1">
    <property type="nucleotide sequence ID" value="XM_013474425.1"/>
</dbReference>
<evidence type="ECO:0000313" key="5">
    <source>
        <dbReference type="Proteomes" id="UP000053958"/>
    </source>
</evidence>
<feature type="region of interest" description="Disordered" evidence="2">
    <location>
        <begin position="489"/>
        <end position="577"/>
    </location>
</feature>
<comment type="similarity">
    <text evidence="1">Belongs to the TIM50 family.</text>
</comment>
<sequence>MNSSDHRSEHESADYAQQDEDVGSRSNWRPFHGRWQPQSGVNSQVDRSASQQTPHPASQPNTAGGVPRRPRRLRNARKGNGTFNTPGVSQDPSFPVSQSGTEAPSPFGTQIAPPFGNSNFTFGATGMPVPMPGTFPVAPNAFANPLLYQQNPFLQPQHMPWNFMQPWNPIFWNNAIQQMSFMSTLASASVNTSNQQTEGLGGGNNGAAMAMASKDSNTEIARRKGPPPTVAPVPTKEYLDQALQRPKKLPAPQPLLVILDLNGTLVYRKSRKFPPQFVKRPGLDHFLKQLLSNYTVMIWSSSQPKTVDAICRRIMSSFDRRRLAAEWARDKLGLTNDQYKEKVQVYKRLEEVWTDESIQAKYPKSKNKLGKRMYKILIEGEKPGSEDGQTSADDSAAVPSSNLRWDQTNTVLIDDSKLKAASQPYNLLEVPEFTNDPNVDESNVLKTVLKRLKKLARVDDVSRMIHHWELHDTKITREKTPCQIVKVTSASDAEEDEPHQQQQQPQQQQQQQQSSDDVETAKEEMQALSIAEARKKKIKARKKEKMRARRLAKKQERLRQLEEKKSVNNKEAEREDS</sequence>
<feature type="compositionally biased region" description="Basic and acidic residues" evidence="2">
    <location>
        <begin position="1"/>
        <end position="13"/>
    </location>
</feature>
<evidence type="ECO:0000256" key="2">
    <source>
        <dbReference type="SAM" id="MobiDB-lite"/>
    </source>
</evidence>
<comment type="subunit">
    <text evidence="1">Component of the TIM23 complex.</text>
</comment>
<reference evidence="4 5" key="1">
    <citation type="submission" date="2015-04" db="EMBL/GenBank/DDBJ databases">
        <authorList>
            <person name="Heijne W.H."/>
            <person name="Fedorova N.D."/>
            <person name="Nierman W.C."/>
            <person name="Vollebregt A.W."/>
            <person name="Zhao Z."/>
            <person name="Wu L."/>
            <person name="Kumar M."/>
            <person name="Stam H."/>
            <person name="van den Berg M.A."/>
            <person name="Pel H.J."/>
        </authorList>
    </citation>
    <scope>NUCLEOTIDE SEQUENCE [LARGE SCALE GENOMIC DNA]</scope>
    <source>
        <strain evidence="4 5">CBS 393.64</strain>
    </source>
</reference>
<keyword evidence="1" id="KW-0813">Transport</keyword>
<proteinExistence type="inferred from homology"/>
<dbReference type="OrthoDB" id="1711508at2759"/>
<dbReference type="Gene3D" id="3.40.50.1000">
    <property type="entry name" value="HAD superfamily/HAD-like"/>
    <property type="match status" value="1"/>
</dbReference>
<dbReference type="InterPro" id="IPR023214">
    <property type="entry name" value="HAD_sf"/>
</dbReference>
<protein>
    <recommendedName>
        <fullName evidence="1">Mitochondrial import inner membrane translocase subunit TIM50</fullName>
    </recommendedName>
</protein>
<feature type="compositionally biased region" description="Basic residues" evidence="2">
    <location>
        <begin position="68"/>
        <end position="77"/>
    </location>
</feature>
<feature type="compositionally biased region" description="Low complexity" evidence="2">
    <location>
        <begin position="500"/>
        <end position="513"/>
    </location>
</feature>
<feature type="compositionally biased region" description="Polar residues" evidence="2">
    <location>
        <begin position="81"/>
        <end position="102"/>
    </location>
</feature>
<dbReference type="GO" id="GO:0005744">
    <property type="term" value="C:TIM23 mitochondrial import inner membrane translocase complex"/>
    <property type="evidence" value="ECO:0007669"/>
    <property type="project" value="UniProtKB-UniRule"/>
</dbReference>
<dbReference type="SMART" id="SM00577">
    <property type="entry name" value="CPDc"/>
    <property type="match status" value="1"/>
</dbReference>
<keyword evidence="1" id="KW-0496">Mitochondrion</keyword>
<dbReference type="InterPro" id="IPR036412">
    <property type="entry name" value="HAD-like_sf"/>
</dbReference>
<dbReference type="PROSITE" id="PS50969">
    <property type="entry name" value="FCP1"/>
    <property type="match status" value="1"/>
</dbReference>
<name>A0A0F4YYA5_RASE3</name>
<keyword evidence="1" id="KW-0653">Protein transport</keyword>
<accession>A0A0F4YYA5</accession>
<feature type="domain" description="FCP1 homology" evidence="3">
    <location>
        <begin position="250"/>
        <end position="455"/>
    </location>
</feature>
<comment type="function">
    <text evidence="1">Essential component of the TIM23 complex, a complex that mediates the translocation of transit peptide-containing proteins across the mitochondrial inner membrane.</text>
</comment>
<dbReference type="SUPFAM" id="SSF56784">
    <property type="entry name" value="HAD-like"/>
    <property type="match status" value="1"/>
</dbReference>
<comment type="caution">
    <text evidence="4">The sequence shown here is derived from an EMBL/GenBank/DDBJ whole genome shotgun (WGS) entry which is preliminary data.</text>
</comment>
<organism evidence="4 5">
    <name type="scientific">Rasamsonia emersonii (strain ATCC 16479 / CBS 393.64 / IMI 116815)</name>
    <dbReference type="NCBI Taxonomy" id="1408163"/>
    <lineage>
        <taxon>Eukaryota</taxon>
        <taxon>Fungi</taxon>
        <taxon>Dikarya</taxon>
        <taxon>Ascomycota</taxon>
        <taxon>Pezizomycotina</taxon>
        <taxon>Eurotiomycetes</taxon>
        <taxon>Eurotiomycetidae</taxon>
        <taxon>Eurotiales</taxon>
        <taxon>Trichocomaceae</taxon>
        <taxon>Rasamsonia</taxon>
    </lineage>
</organism>
<keyword evidence="1" id="KW-0811">Translocation</keyword>
<dbReference type="GO" id="GO:0015031">
    <property type="term" value="P:protein transport"/>
    <property type="evidence" value="ECO:0007669"/>
    <property type="project" value="UniProtKB-KW"/>
</dbReference>
<comment type="subcellular location">
    <subcellularLocation>
        <location evidence="1">Mitochondrion inner membrane</location>
        <topology evidence="1">Single-pass membrane protein</topology>
    </subcellularLocation>
</comment>
<dbReference type="STRING" id="1408163.A0A0F4YYA5"/>
<evidence type="ECO:0000259" key="3">
    <source>
        <dbReference type="PROSITE" id="PS50969"/>
    </source>
</evidence>
<feature type="compositionally biased region" description="Polar residues" evidence="2">
    <location>
        <begin position="36"/>
        <end position="62"/>
    </location>
</feature>
<feature type="region of interest" description="Disordered" evidence="2">
    <location>
        <begin position="1"/>
        <end position="107"/>
    </location>
</feature>
<feature type="compositionally biased region" description="Basic and acidic residues" evidence="2">
    <location>
        <begin position="553"/>
        <end position="577"/>
    </location>
</feature>
<gene>
    <name evidence="4" type="ORF">T310_2692</name>
</gene>
<dbReference type="GeneID" id="25315043"/>
<evidence type="ECO:0000313" key="4">
    <source>
        <dbReference type="EMBL" id="KKA23267.1"/>
    </source>
</evidence>
<dbReference type="Pfam" id="PF03031">
    <property type="entry name" value="NIF"/>
    <property type="match status" value="2"/>
</dbReference>
<dbReference type="InterPro" id="IPR004274">
    <property type="entry name" value="FCP1_dom"/>
</dbReference>
<dbReference type="Proteomes" id="UP000053958">
    <property type="component" value="Unassembled WGS sequence"/>
</dbReference>
<dbReference type="EMBL" id="LASV01000106">
    <property type="protein sequence ID" value="KKA23267.1"/>
    <property type="molecule type" value="Genomic_DNA"/>
</dbReference>
<dbReference type="InterPro" id="IPR050365">
    <property type="entry name" value="TIM50"/>
</dbReference>
<dbReference type="AlphaFoldDB" id="A0A0F4YYA5"/>
<feature type="compositionally biased region" description="Basic residues" evidence="2">
    <location>
        <begin position="534"/>
        <end position="552"/>
    </location>
</feature>
<evidence type="ECO:0000256" key="1">
    <source>
        <dbReference type="RuleBase" id="RU365079"/>
    </source>
</evidence>
<keyword evidence="1" id="KW-0809">Transit peptide</keyword>
<keyword evidence="5" id="KW-1185">Reference proteome</keyword>